<comment type="caution">
    <text evidence="1">The sequence shown here is derived from an EMBL/GenBank/DDBJ whole genome shotgun (WGS) entry which is preliminary data.</text>
</comment>
<organism evidence="1 2">
    <name type="scientific">Citrus x changshan-huyou</name>
    <dbReference type="NCBI Taxonomy" id="2935761"/>
    <lineage>
        <taxon>Eukaryota</taxon>
        <taxon>Viridiplantae</taxon>
        <taxon>Streptophyta</taxon>
        <taxon>Embryophyta</taxon>
        <taxon>Tracheophyta</taxon>
        <taxon>Spermatophyta</taxon>
        <taxon>Magnoliopsida</taxon>
        <taxon>eudicotyledons</taxon>
        <taxon>Gunneridae</taxon>
        <taxon>Pentapetalae</taxon>
        <taxon>rosids</taxon>
        <taxon>malvids</taxon>
        <taxon>Sapindales</taxon>
        <taxon>Rutaceae</taxon>
        <taxon>Aurantioideae</taxon>
        <taxon>Citrus</taxon>
    </lineage>
</organism>
<dbReference type="AlphaFoldDB" id="A0AAP0Q8Q4"/>
<dbReference type="Proteomes" id="UP001428341">
    <property type="component" value="Unassembled WGS sequence"/>
</dbReference>
<reference evidence="1 2" key="1">
    <citation type="submission" date="2024-05" db="EMBL/GenBank/DDBJ databases">
        <title>Haplotype-resolved chromosome-level genome assembly of Huyou (Citrus changshanensis).</title>
        <authorList>
            <person name="Miao C."/>
            <person name="Chen W."/>
            <person name="Wu Y."/>
            <person name="Wang L."/>
            <person name="Zhao S."/>
            <person name="Grierson D."/>
            <person name="Xu C."/>
            <person name="Chen K."/>
        </authorList>
    </citation>
    <scope>NUCLEOTIDE SEQUENCE [LARGE SCALE GENOMIC DNA]</scope>
    <source>
        <strain evidence="1">01-14</strain>
        <tissue evidence="1">Leaf</tissue>
    </source>
</reference>
<name>A0AAP0Q8Q4_9ROSI</name>
<sequence length="46" mass="5164">MFEKLLAKTGLMDQARLVNYFVGGLREPIRTDVRANKPNNLSSALD</sequence>
<gene>
    <name evidence="1" type="ORF">WN944_026952</name>
</gene>
<dbReference type="EMBL" id="JBCGBO010000025">
    <property type="protein sequence ID" value="KAK9174948.1"/>
    <property type="molecule type" value="Genomic_DNA"/>
</dbReference>
<protein>
    <submittedName>
        <fullName evidence="1">Uncharacterized protein</fullName>
    </submittedName>
</protein>
<proteinExistence type="predicted"/>
<accession>A0AAP0Q8Q4</accession>
<evidence type="ECO:0000313" key="1">
    <source>
        <dbReference type="EMBL" id="KAK9174948.1"/>
    </source>
</evidence>
<keyword evidence="2" id="KW-1185">Reference proteome</keyword>
<evidence type="ECO:0000313" key="2">
    <source>
        <dbReference type="Proteomes" id="UP001428341"/>
    </source>
</evidence>